<evidence type="ECO:0000313" key="1">
    <source>
        <dbReference type="EMBL" id="KAH9308777.1"/>
    </source>
</evidence>
<keyword evidence="2" id="KW-1185">Reference proteome</keyword>
<feature type="non-terminal residue" evidence="1">
    <location>
        <position position="1"/>
    </location>
</feature>
<dbReference type="AlphaFoldDB" id="A0AA38FQ55"/>
<dbReference type="EMBL" id="JAHRHJ020000007">
    <property type="protein sequence ID" value="KAH9308777.1"/>
    <property type="molecule type" value="Genomic_DNA"/>
</dbReference>
<dbReference type="Proteomes" id="UP000824469">
    <property type="component" value="Unassembled WGS sequence"/>
</dbReference>
<protein>
    <submittedName>
        <fullName evidence="1">Uncharacterized protein</fullName>
    </submittedName>
</protein>
<gene>
    <name evidence="1" type="ORF">KI387_036688</name>
</gene>
<reference evidence="1 2" key="1">
    <citation type="journal article" date="2021" name="Nat. Plants">
        <title>The Taxus genome provides insights into paclitaxel biosynthesis.</title>
        <authorList>
            <person name="Xiong X."/>
            <person name="Gou J."/>
            <person name="Liao Q."/>
            <person name="Li Y."/>
            <person name="Zhou Q."/>
            <person name="Bi G."/>
            <person name="Li C."/>
            <person name="Du R."/>
            <person name="Wang X."/>
            <person name="Sun T."/>
            <person name="Guo L."/>
            <person name="Liang H."/>
            <person name="Lu P."/>
            <person name="Wu Y."/>
            <person name="Zhang Z."/>
            <person name="Ro D.K."/>
            <person name="Shang Y."/>
            <person name="Huang S."/>
            <person name="Yan J."/>
        </authorList>
    </citation>
    <scope>NUCLEOTIDE SEQUENCE [LARGE SCALE GENOMIC DNA]</scope>
    <source>
        <strain evidence="1">Ta-2019</strain>
    </source>
</reference>
<feature type="non-terminal residue" evidence="1">
    <location>
        <position position="98"/>
    </location>
</feature>
<organism evidence="1 2">
    <name type="scientific">Taxus chinensis</name>
    <name type="common">Chinese yew</name>
    <name type="synonym">Taxus wallichiana var. chinensis</name>
    <dbReference type="NCBI Taxonomy" id="29808"/>
    <lineage>
        <taxon>Eukaryota</taxon>
        <taxon>Viridiplantae</taxon>
        <taxon>Streptophyta</taxon>
        <taxon>Embryophyta</taxon>
        <taxon>Tracheophyta</taxon>
        <taxon>Spermatophyta</taxon>
        <taxon>Pinopsida</taxon>
        <taxon>Pinidae</taxon>
        <taxon>Conifers II</taxon>
        <taxon>Cupressales</taxon>
        <taxon>Taxaceae</taxon>
        <taxon>Taxus</taxon>
    </lineage>
</organism>
<comment type="caution">
    <text evidence="1">The sequence shown here is derived from an EMBL/GenBank/DDBJ whole genome shotgun (WGS) entry which is preliminary data.</text>
</comment>
<sequence length="98" mass="11091">VSIDRDKYKGHKYLLTKALGIIDPSISSLELSMMVCSSTNMKTLTIPPPHGMILVTHYDVMLADWDYYVDLIIKNYLDATLYVDYVATKGEDTTTTRP</sequence>
<accession>A0AA38FQ55</accession>
<evidence type="ECO:0000313" key="2">
    <source>
        <dbReference type="Proteomes" id="UP000824469"/>
    </source>
</evidence>
<name>A0AA38FQ55_TAXCH</name>
<proteinExistence type="predicted"/>